<dbReference type="Proteomes" id="UP001218218">
    <property type="component" value="Unassembled WGS sequence"/>
</dbReference>
<keyword evidence="5" id="KW-1185">Reference proteome</keyword>
<dbReference type="Pfam" id="PF13517">
    <property type="entry name" value="FG-GAP_3"/>
    <property type="match status" value="2"/>
</dbReference>
<evidence type="ECO:0000259" key="3">
    <source>
        <dbReference type="Pfam" id="PF13472"/>
    </source>
</evidence>
<evidence type="ECO:0000313" key="5">
    <source>
        <dbReference type="Proteomes" id="UP001218218"/>
    </source>
</evidence>
<dbReference type="InterPro" id="IPR036514">
    <property type="entry name" value="SGNH_hydro_sf"/>
</dbReference>
<gene>
    <name evidence="4" type="ORF">DFH08DRAFT_815078</name>
</gene>
<dbReference type="SUPFAM" id="SSF52266">
    <property type="entry name" value="SGNH hydrolase"/>
    <property type="match status" value="1"/>
</dbReference>
<dbReference type="PANTHER" id="PTHR30383">
    <property type="entry name" value="THIOESTERASE 1/PROTEASE 1/LYSOPHOSPHOLIPASE L1"/>
    <property type="match status" value="1"/>
</dbReference>
<dbReference type="InterPro" id="IPR013830">
    <property type="entry name" value="SGNH_hydro"/>
</dbReference>
<dbReference type="InterPro" id="IPR013517">
    <property type="entry name" value="FG-GAP"/>
</dbReference>
<dbReference type="SUPFAM" id="SSF69318">
    <property type="entry name" value="Integrin alpha N-terminal domain"/>
    <property type="match status" value="2"/>
</dbReference>
<sequence>MRLHLPCVATIIACFALNAWLVSWGSPASSRRAVIPALKAQIDAAVQRTSQLTHYFWTGTLPPFRGREDSIEPRARDAARRLGGTTLEDTLAGINMPLWADRTQDSMVTWTYASQLYANASRGVAYVFRGEQVRDGNVFDTLEYDALVNNQAVTAIYQINVHLSNEDQPLLLWPAQTPAKVETQLQSTVAVSCSIFHVPASGSINVPPQRSNFSRTRATNISMAVKAPPPIQEHIRYDVEPYASFDGDSDFVAPIFRRTISYVYGREPTAINYGNGWVPYATACPWGTDISKMGGLRLRALPAGDSITFGFQSTTGNGYRYNLQQVIQAPPWAGGLQSRANLVDNDTSNIVDFIRSQDSGTMPDPDNEGHSGAEIAAIGGYLLPDLSQNPNVVFLLAGTNDINNNDDIDNAPARLMSVVDSITSALPKTAVLVGTIPLNGDATKEQWSGRYGRFSSSKVNISRRYTLLQTLNSGGFTVIRDTQRWLTLGSVGCVWYPQGEIANGAGLGFNGGLYDCSRKPLLNVLASSRSRMHPPTGLPPSGKCSDLNDNSTAVRFADLNGDGRAEYLWLDTQGATTAFLNLGSTQTGQPLVFFLFMRRINAGQVGWLPSGIIATGVGAPRHQVHFADINGDGRAEYLWVHDDGSVDAWLNLGGPDNGPNAAKVIWQPQGQIASGIGKNGTGVRFADLNGDGRAEYLWIDDDGAMTGDGRADYLTVTHTGGAVELWLNGGGPDDGPNAAKVVWYPQGIIATGVGTSGMGVQFADLNGDGRTEYLDVNYETSAVNAWLNGCAFLNNLLHFGPFLLANFDIFVVYIPVGNVQFFEFGECDFVTLPGSGEFGLDFGNIPYLCGFFEQCSTIFPEAHYIFRHLLPAEDPQLHRGLSTIPTDIHTRESLEGDNEGLGGRFIPADKQDIS</sequence>
<dbReference type="Pfam" id="PF13472">
    <property type="entry name" value="Lipase_GDSL_2"/>
    <property type="match status" value="1"/>
</dbReference>
<dbReference type="GO" id="GO:0004622">
    <property type="term" value="F:phosphatidylcholine lysophospholipase activity"/>
    <property type="evidence" value="ECO:0007669"/>
    <property type="project" value="TreeGrafter"/>
</dbReference>
<evidence type="ECO:0000256" key="2">
    <source>
        <dbReference type="SAM" id="SignalP"/>
    </source>
</evidence>
<organism evidence="4 5">
    <name type="scientific">Mycena albidolilacea</name>
    <dbReference type="NCBI Taxonomy" id="1033008"/>
    <lineage>
        <taxon>Eukaryota</taxon>
        <taxon>Fungi</taxon>
        <taxon>Dikarya</taxon>
        <taxon>Basidiomycota</taxon>
        <taxon>Agaricomycotina</taxon>
        <taxon>Agaricomycetes</taxon>
        <taxon>Agaricomycetidae</taxon>
        <taxon>Agaricales</taxon>
        <taxon>Marasmiineae</taxon>
        <taxon>Mycenaceae</taxon>
        <taxon>Mycena</taxon>
    </lineage>
</organism>
<reference evidence="4" key="1">
    <citation type="submission" date="2023-03" db="EMBL/GenBank/DDBJ databases">
        <title>Massive genome expansion in bonnet fungi (Mycena s.s.) driven by repeated elements and novel gene families across ecological guilds.</title>
        <authorList>
            <consortium name="Lawrence Berkeley National Laboratory"/>
            <person name="Harder C.B."/>
            <person name="Miyauchi S."/>
            <person name="Viragh M."/>
            <person name="Kuo A."/>
            <person name="Thoen E."/>
            <person name="Andreopoulos B."/>
            <person name="Lu D."/>
            <person name="Skrede I."/>
            <person name="Drula E."/>
            <person name="Henrissat B."/>
            <person name="Morin E."/>
            <person name="Kohler A."/>
            <person name="Barry K."/>
            <person name="LaButti K."/>
            <person name="Morin E."/>
            <person name="Salamov A."/>
            <person name="Lipzen A."/>
            <person name="Mereny Z."/>
            <person name="Hegedus B."/>
            <person name="Baldrian P."/>
            <person name="Stursova M."/>
            <person name="Weitz H."/>
            <person name="Taylor A."/>
            <person name="Grigoriev I.V."/>
            <person name="Nagy L.G."/>
            <person name="Martin F."/>
            <person name="Kauserud H."/>
        </authorList>
    </citation>
    <scope>NUCLEOTIDE SEQUENCE</scope>
    <source>
        <strain evidence="4">CBHHK002</strain>
    </source>
</reference>
<proteinExistence type="predicted"/>
<dbReference type="PANTHER" id="PTHR30383:SF5">
    <property type="entry name" value="SGNH HYDROLASE-TYPE ESTERASE DOMAIN-CONTAINING PROTEIN"/>
    <property type="match status" value="1"/>
</dbReference>
<dbReference type="AlphaFoldDB" id="A0AAD6ZND9"/>
<keyword evidence="1 2" id="KW-0732">Signal</keyword>
<feature type="signal peptide" evidence="2">
    <location>
        <begin position="1"/>
        <end position="25"/>
    </location>
</feature>
<comment type="caution">
    <text evidence="4">The sequence shown here is derived from an EMBL/GenBank/DDBJ whole genome shotgun (WGS) entry which is preliminary data.</text>
</comment>
<feature type="domain" description="SGNH hydrolase-type esterase" evidence="3">
    <location>
        <begin position="304"/>
        <end position="443"/>
    </location>
</feature>
<protein>
    <recommendedName>
        <fullName evidence="3">SGNH hydrolase-type esterase domain-containing protein</fullName>
    </recommendedName>
</protein>
<dbReference type="InterPro" id="IPR051532">
    <property type="entry name" value="Ester_Hydrolysis_Enzymes"/>
</dbReference>
<dbReference type="Gene3D" id="3.40.50.1110">
    <property type="entry name" value="SGNH hydrolase"/>
    <property type="match status" value="1"/>
</dbReference>
<dbReference type="EMBL" id="JARIHO010000036">
    <property type="protein sequence ID" value="KAJ7330997.1"/>
    <property type="molecule type" value="Genomic_DNA"/>
</dbReference>
<evidence type="ECO:0000313" key="4">
    <source>
        <dbReference type="EMBL" id="KAJ7330997.1"/>
    </source>
</evidence>
<dbReference type="SUPFAM" id="SSF52309">
    <property type="entry name" value="N-(deoxy)ribosyltransferase-like"/>
    <property type="match status" value="1"/>
</dbReference>
<accession>A0AAD6ZND9</accession>
<feature type="chain" id="PRO_5042041051" description="SGNH hydrolase-type esterase domain-containing protein" evidence="2">
    <location>
        <begin position="26"/>
        <end position="914"/>
    </location>
</feature>
<dbReference type="InterPro" id="IPR028994">
    <property type="entry name" value="Integrin_alpha_N"/>
</dbReference>
<evidence type="ECO:0000256" key="1">
    <source>
        <dbReference type="ARBA" id="ARBA00022729"/>
    </source>
</evidence>
<name>A0AAD6ZND9_9AGAR</name>